<comment type="caution">
    <text evidence="1">The sequence shown here is derived from an EMBL/GenBank/DDBJ whole genome shotgun (WGS) entry which is preliminary data.</text>
</comment>
<protein>
    <submittedName>
        <fullName evidence="1">Uncharacterized protein</fullName>
    </submittedName>
</protein>
<dbReference type="OrthoDB" id="1666638at2"/>
<dbReference type="Proteomes" id="UP000012283">
    <property type="component" value="Unassembled WGS sequence"/>
</dbReference>
<proteinExistence type="predicted"/>
<accession>N4WKK1</accession>
<name>N4WKK1_9BACI</name>
<dbReference type="PATRIC" id="fig|1308866.3.peg.1885"/>
<dbReference type="AlphaFoldDB" id="N4WKK1"/>
<sequence>MGFYVKLGVADEVEVKVQVYGDEFYSVCPKCEKEERISVSELGEIEESSGDLSGGVYCRDCSKE</sequence>
<gene>
    <name evidence="1" type="ORF">J416_09324</name>
</gene>
<dbReference type="STRING" id="1308866.J416_09324"/>
<dbReference type="RefSeq" id="WP_003468933.1">
    <property type="nucleotide sequence ID" value="NZ_APML01000033.1"/>
</dbReference>
<reference evidence="1 2" key="1">
    <citation type="submission" date="2013-03" db="EMBL/GenBank/DDBJ databases">
        <title>Draft genome sequence of Gracibacillus halophilus YIM-C55.5, a moderately halophilic and thermophilic organism from the Xiaochaidamu salt lake.</title>
        <authorList>
            <person name="Sugumar T."/>
            <person name="Polireddy D.R."/>
            <person name="Antony A."/>
            <person name="Madhava Y.R."/>
            <person name="Sivakumar N."/>
        </authorList>
    </citation>
    <scope>NUCLEOTIDE SEQUENCE [LARGE SCALE GENOMIC DNA]</scope>
    <source>
        <strain evidence="1 2">YIM-C55.5</strain>
    </source>
</reference>
<dbReference type="EMBL" id="APML01000033">
    <property type="protein sequence ID" value="ENH96687.1"/>
    <property type="molecule type" value="Genomic_DNA"/>
</dbReference>
<evidence type="ECO:0000313" key="1">
    <source>
        <dbReference type="EMBL" id="ENH96687.1"/>
    </source>
</evidence>
<keyword evidence="2" id="KW-1185">Reference proteome</keyword>
<organism evidence="1 2">
    <name type="scientific">Gracilibacillus halophilus YIM-C55.5</name>
    <dbReference type="NCBI Taxonomy" id="1308866"/>
    <lineage>
        <taxon>Bacteria</taxon>
        <taxon>Bacillati</taxon>
        <taxon>Bacillota</taxon>
        <taxon>Bacilli</taxon>
        <taxon>Bacillales</taxon>
        <taxon>Bacillaceae</taxon>
        <taxon>Gracilibacillus</taxon>
    </lineage>
</organism>
<evidence type="ECO:0000313" key="2">
    <source>
        <dbReference type="Proteomes" id="UP000012283"/>
    </source>
</evidence>